<dbReference type="GO" id="GO:0050660">
    <property type="term" value="F:flavin adenine dinucleotide binding"/>
    <property type="evidence" value="ECO:0007669"/>
    <property type="project" value="TreeGrafter"/>
</dbReference>
<proteinExistence type="predicted"/>
<keyword evidence="1" id="KW-0560">Oxidoreductase</keyword>
<sequence>MQVVVVGGGPIGLAAAAHLLDRGLEPLVLEAGPVAGAAVAEWHHVRLFSPWSELVDPAAAKLLNGWQRPDPEVYPTGQEWAELYLQPLAKALGDRVRVNSPVTGVTRRGRDRVVDAGRDSEPLTVHVGDERITACAVIDASGTWSAPNPLGGDGLPAVGERAAADRIVYRVPDLTDPQVRARYAGKRIAVAGAGHSALTALVALGQLAEQEPDTRIVWLLRRGAVGNVFGGGDADQLPARGALGQMARAHARAGYVETVTGFRTSEVEQAADGLILISQDGHRLDAVDEVVVLTGFRPDLSWLSELRLELDATLQAPVALAPLIDPNVHSCGTVYPHGVKELSHPEPNFYLVGMKSYGRAPTFLAMTGFEQVRSVVAAIAGDRAAAERVELTLPETGVCGGSGVFDQQADSSGGCCGVGPQPVTLAIG</sequence>
<gene>
    <name evidence="2" type="ORF">DMH04_15050</name>
</gene>
<evidence type="ECO:0000313" key="3">
    <source>
        <dbReference type="Proteomes" id="UP000287547"/>
    </source>
</evidence>
<dbReference type="OrthoDB" id="7279140at2"/>
<dbReference type="Proteomes" id="UP000287547">
    <property type="component" value="Unassembled WGS sequence"/>
</dbReference>
<comment type="caution">
    <text evidence="2">The sequence shown here is derived from an EMBL/GenBank/DDBJ whole genome shotgun (WGS) entry which is preliminary data.</text>
</comment>
<dbReference type="Pfam" id="PF13738">
    <property type="entry name" value="Pyr_redox_3"/>
    <property type="match status" value="1"/>
</dbReference>
<accession>A0A428ZD57</accession>
<dbReference type="SUPFAM" id="SSF51905">
    <property type="entry name" value="FAD/NAD(P)-binding domain"/>
    <property type="match status" value="1"/>
</dbReference>
<reference evidence="2 3" key="1">
    <citation type="submission" date="2018-05" db="EMBL/GenBank/DDBJ databases">
        <title>Evolution of GPA BGCs.</title>
        <authorList>
            <person name="Waglechner N."/>
            <person name="Wright G.D."/>
        </authorList>
    </citation>
    <scope>NUCLEOTIDE SEQUENCE [LARGE SCALE GENOMIC DNA]</scope>
    <source>
        <strain evidence="2 3">A82846</strain>
    </source>
</reference>
<protein>
    <submittedName>
        <fullName evidence="2">FAD-dependent oxidoreductase</fullName>
    </submittedName>
</protein>
<dbReference type="GO" id="GO:0004497">
    <property type="term" value="F:monooxygenase activity"/>
    <property type="evidence" value="ECO:0007669"/>
    <property type="project" value="TreeGrafter"/>
</dbReference>
<evidence type="ECO:0000256" key="1">
    <source>
        <dbReference type="ARBA" id="ARBA00023002"/>
    </source>
</evidence>
<dbReference type="InterPro" id="IPR050982">
    <property type="entry name" value="Auxin_biosynth/cation_transpt"/>
</dbReference>
<dbReference type="Gene3D" id="3.50.50.60">
    <property type="entry name" value="FAD/NAD(P)-binding domain"/>
    <property type="match status" value="1"/>
</dbReference>
<evidence type="ECO:0000313" key="2">
    <source>
        <dbReference type="EMBL" id="RSM85991.1"/>
    </source>
</evidence>
<dbReference type="EMBL" id="QHKI01000010">
    <property type="protein sequence ID" value="RSM85991.1"/>
    <property type="molecule type" value="Genomic_DNA"/>
</dbReference>
<dbReference type="PANTHER" id="PTHR43539">
    <property type="entry name" value="FLAVIN-BINDING MONOOXYGENASE-LIKE PROTEIN (AFU_ORTHOLOGUE AFUA_4G09220)"/>
    <property type="match status" value="1"/>
</dbReference>
<dbReference type="AlphaFoldDB" id="A0A428ZD57"/>
<dbReference type="PRINTS" id="PR00411">
    <property type="entry name" value="PNDRDTASEI"/>
</dbReference>
<dbReference type="PRINTS" id="PR00368">
    <property type="entry name" value="FADPNR"/>
</dbReference>
<dbReference type="InterPro" id="IPR036188">
    <property type="entry name" value="FAD/NAD-bd_sf"/>
</dbReference>
<name>A0A428ZD57_KIBAR</name>
<organism evidence="2 3">
    <name type="scientific">Kibdelosporangium aridum</name>
    <dbReference type="NCBI Taxonomy" id="2030"/>
    <lineage>
        <taxon>Bacteria</taxon>
        <taxon>Bacillati</taxon>
        <taxon>Actinomycetota</taxon>
        <taxon>Actinomycetes</taxon>
        <taxon>Pseudonocardiales</taxon>
        <taxon>Pseudonocardiaceae</taxon>
        <taxon>Kibdelosporangium</taxon>
    </lineage>
</organism>
<dbReference type="RefSeq" id="WP_037250250.1">
    <property type="nucleotide sequence ID" value="NZ_QHKI01000010.1"/>
</dbReference>
<dbReference type="PANTHER" id="PTHR43539:SF78">
    <property type="entry name" value="FLAVIN-CONTAINING MONOOXYGENASE"/>
    <property type="match status" value="1"/>
</dbReference>